<protein>
    <submittedName>
        <fullName evidence="1">11603_t:CDS:1</fullName>
    </submittedName>
</protein>
<proteinExistence type="predicted"/>
<accession>A0ACA9PU81</accession>
<evidence type="ECO:0000313" key="2">
    <source>
        <dbReference type="Proteomes" id="UP000789860"/>
    </source>
</evidence>
<reference evidence="1" key="1">
    <citation type="submission" date="2021-06" db="EMBL/GenBank/DDBJ databases">
        <authorList>
            <person name="Kallberg Y."/>
            <person name="Tangrot J."/>
            <person name="Rosling A."/>
        </authorList>
    </citation>
    <scope>NUCLEOTIDE SEQUENCE</scope>
    <source>
        <strain evidence="1">AU212A</strain>
    </source>
</reference>
<feature type="non-terminal residue" evidence="1">
    <location>
        <position position="1"/>
    </location>
</feature>
<evidence type="ECO:0000313" key="1">
    <source>
        <dbReference type="EMBL" id="CAG8717892.1"/>
    </source>
</evidence>
<keyword evidence="2" id="KW-1185">Reference proteome</keyword>
<dbReference type="EMBL" id="CAJVPM010046108">
    <property type="protein sequence ID" value="CAG8717892.1"/>
    <property type="molecule type" value="Genomic_DNA"/>
</dbReference>
<organism evidence="1 2">
    <name type="scientific">Scutellospora calospora</name>
    <dbReference type="NCBI Taxonomy" id="85575"/>
    <lineage>
        <taxon>Eukaryota</taxon>
        <taxon>Fungi</taxon>
        <taxon>Fungi incertae sedis</taxon>
        <taxon>Mucoromycota</taxon>
        <taxon>Glomeromycotina</taxon>
        <taxon>Glomeromycetes</taxon>
        <taxon>Diversisporales</taxon>
        <taxon>Gigasporaceae</taxon>
        <taxon>Scutellospora</taxon>
    </lineage>
</organism>
<name>A0ACA9PU81_9GLOM</name>
<feature type="non-terminal residue" evidence="1">
    <location>
        <position position="48"/>
    </location>
</feature>
<dbReference type="Proteomes" id="UP000789860">
    <property type="component" value="Unassembled WGS sequence"/>
</dbReference>
<sequence>DYDFWSELILSSPNSFTHSNKLEMINEEFYRYLNGEALLTFKWNTYGR</sequence>
<gene>
    <name evidence="1" type="ORF">SCALOS_LOCUS11140</name>
</gene>
<comment type="caution">
    <text evidence="1">The sequence shown here is derived from an EMBL/GenBank/DDBJ whole genome shotgun (WGS) entry which is preliminary data.</text>
</comment>